<dbReference type="GO" id="GO:0006412">
    <property type="term" value="P:translation"/>
    <property type="evidence" value="ECO:0007669"/>
    <property type="project" value="UniProtKB-UniRule"/>
</dbReference>
<dbReference type="Gene3D" id="3.40.50.10490">
    <property type="entry name" value="Glucose-6-phosphate isomerase like protein, domain 1"/>
    <property type="match status" value="1"/>
</dbReference>
<sequence>MSDATFSVDLEALLEAGCHFGHQARRWNPKMAQYIYGERDGVHIFDLAKTAQGLEAASQKIAEAAKQGRSVVFIGTKRQSQDIVREEVVNAGAMYITNRWPGGLITNWEQVGKSIKRLNSLKKDKAEGKFNVYTKKENVLIDREIARLERFFGGVSTLTGIPDILVITDVNKDIVAVKEAHMRGVFIIAICDSNVNPDLVDLVIPANDDAIGSLKIIIATLAKAFKEGKAMNQSAKEKQPVETK</sequence>
<dbReference type="PANTHER" id="PTHR12534">
    <property type="entry name" value="30S RIBOSOMAL PROTEIN S2 PROKARYOTIC AND ORGANELLAR"/>
    <property type="match status" value="1"/>
</dbReference>
<dbReference type="Proteomes" id="UP000246104">
    <property type="component" value="Unassembled WGS sequence"/>
</dbReference>
<name>A0A317JQG1_9BACT</name>
<dbReference type="InterPro" id="IPR005706">
    <property type="entry name" value="Ribosomal_uS2_bac/mit/plastid"/>
</dbReference>
<keyword evidence="2 5" id="KW-0689">Ribosomal protein</keyword>
<reference evidence="6 7" key="1">
    <citation type="submission" date="2018-02" db="EMBL/GenBank/DDBJ databases">
        <title>Genomic Reconstructions from Amazon Rainforest and Pasture Soil Reveal Novel Insights into the Physiology of Candidate Phyla in Tropical Sites.</title>
        <authorList>
            <person name="Kroeger M.E."/>
            <person name="Delmont T."/>
            <person name="Eren A.M."/>
            <person name="Guo J."/>
            <person name="Meyer K.M."/>
            <person name="Khan K."/>
            <person name="Rodrigues J.L.M."/>
            <person name="Bohannan B.J.M."/>
            <person name="Tringe S."/>
            <person name="Borges C.D."/>
            <person name="Tiedje J."/>
            <person name="Tsai S.M."/>
            <person name="Nusslein K."/>
        </authorList>
    </citation>
    <scope>NUCLEOTIDE SEQUENCE [LARGE SCALE GENOMIC DNA]</scope>
    <source>
        <strain evidence="6">Amazon FNV 2010 28 9</strain>
    </source>
</reference>
<dbReference type="InterPro" id="IPR023591">
    <property type="entry name" value="Ribosomal_uS2_flav_dom_sf"/>
</dbReference>
<dbReference type="NCBIfam" id="TIGR01011">
    <property type="entry name" value="rpsB_bact"/>
    <property type="match status" value="1"/>
</dbReference>
<dbReference type="FunFam" id="1.10.287.610:FF:000001">
    <property type="entry name" value="30S ribosomal protein S2"/>
    <property type="match status" value="1"/>
</dbReference>
<dbReference type="Gene3D" id="1.10.287.610">
    <property type="entry name" value="Helix hairpin bin"/>
    <property type="match status" value="1"/>
</dbReference>
<evidence type="ECO:0000256" key="1">
    <source>
        <dbReference type="ARBA" id="ARBA00006242"/>
    </source>
</evidence>
<dbReference type="GO" id="GO:0003735">
    <property type="term" value="F:structural constituent of ribosome"/>
    <property type="evidence" value="ECO:0007669"/>
    <property type="project" value="InterPro"/>
</dbReference>
<proteinExistence type="inferred from homology"/>
<evidence type="ECO:0000256" key="2">
    <source>
        <dbReference type="ARBA" id="ARBA00022980"/>
    </source>
</evidence>
<dbReference type="InterPro" id="IPR001865">
    <property type="entry name" value="Ribosomal_uS2"/>
</dbReference>
<dbReference type="PRINTS" id="PR00395">
    <property type="entry name" value="RIBOSOMALS2"/>
</dbReference>
<evidence type="ECO:0000256" key="3">
    <source>
        <dbReference type="ARBA" id="ARBA00023274"/>
    </source>
</evidence>
<accession>A0A317JQG1</accession>
<evidence type="ECO:0000313" key="6">
    <source>
        <dbReference type="EMBL" id="PWU23822.1"/>
    </source>
</evidence>
<dbReference type="SUPFAM" id="SSF52313">
    <property type="entry name" value="Ribosomal protein S2"/>
    <property type="match status" value="1"/>
</dbReference>
<evidence type="ECO:0000256" key="5">
    <source>
        <dbReference type="HAMAP-Rule" id="MF_00291"/>
    </source>
</evidence>
<comment type="caution">
    <text evidence="6">The sequence shown here is derived from an EMBL/GenBank/DDBJ whole genome shotgun (WGS) entry which is preliminary data.</text>
</comment>
<dbReference type="AlphaFoldDB" id="A0A317JQG1"/>
<dbReference type="HAMAP" id="MF_00291_B">
    <property type="entry name" value="Ribosomal_uS2_B"/>
    <property type="match status" value="1"/>
</dbReference>
<dbReference type="PANTHER" id="PTHR12534:SF0">
    <property type="entry name" value="SMALL RIBOSOMAL SUBUNIT PROTEIN US2M"/>
    <property type="match status" value="1"/>
</dbReference>
<keyword evidence="3 5" id="KW-0687">Ribonucleoprotein</keyword>
<dbReference type="CDD" id="cd01425">
    <property type="entry name" value="RPS2"/>
    <property type="match status" value="1"/>
</dbReference>
<evidence type="ECO:0000256" key="4">
    <source>
        <dbReference type="ARBA" id="ARBA00035256"/>
    </source>
</evidence>
<evidence type="ECO:0000313" key="7">
    <source>
        <dbReference type="Proteomes" id="UP000246104"/>
    </source>
</evidence>
<comment type="similarity">
    <text evidence="1 5">Belongs to the universal ribosomal protein uS2 family.</text>
</comment>
<dbReference type="GO" id="GO:0015935">
    <property type="term" value="C:small ribosomal subunit"/>
    <property type="evidence" value="ECO:0007669"/>
    <property type="project" value="InterPro"/>
</dbReference>
<gene>
    <name evidence="5 6" type="primary">rpsB</name>
    <name evidence="6" type="ORF">C5B42_01510</name>
</gene>
<organism evidence="6 7">
    <name type="scientific">Candidatus Cerribacteria bacterium 'Amazon FNV 2010 28 9'</name>
    <dbReference type="NCBI Taxonomy" id="2081795"/>
    <lineage>
        <taxon>Bacteria</taxon>
        <taxon>Candidatus Cerribacteria</taxon>
    </lineage>
</organism>
<dbReference type="Pfam" id="PF00318">
    <property type="entry name" value="Ribosomal_S2"/>
    <property type="match status" value="1"/>
</dbReference>
<dbReference type="EMBL" id="PSRQ01000022">
    <property type="protein sequence ID" value="PWU23822.1"/>
    <property type="molecule type" value="Genomic_DNA"/>
</dbReference>
<protein>
    <recommendedName>
        <fullName evidence="4 5">Small ribosomal subunit protein uS2</fullName>
    </recommendedName>
</protein>